<proteinExistence type="predicted"/>
<dbReference type="GO" id="GO:0035770">
    <property type="term" value="C:ribonucleoprotein granule"/>
    <property type="evidence" value="ECO:0007669"/>
    <property type="project" value="TreeGrafter"/>
</dbReference>
<reference evidence="2 3" key="1">
    <citation type="submission" date="2017-08" db="EMBL/GenBank/DDBJ databases">
        <title>Acidophilic green algal genome provides insights into adaptation to an acidic environment.</title>
        <authorList>
            <person name="Hirooka S."/>
            <person name="Hirose Y."/>
            <person name="Kanesaki Y."/>
            <person name="Higuchi S."/>
            <person name="Fujiwara T."/>
            <person name="Onuma R."/>
            <person name="Era A."/>
            <person name="Ohbayashi R."/>
            <person name="Uzuka A."/>
            <person name="Nozaki H."/>
            <person name="Yoshikawa H."/>
            <person name="Miyagishima S.Y."/>
        </authorList>
    </citation>
    <scope>NUCLEOTIDE SEQUENCE [LARGE SCALE GENOMIC DNA]</scope>
    <source>
        <strain evidence="2 3">NIES-2499</strain>
    </source>
</reference>
<dbReference type="OrthoDB" id="5954754at2759"/>
<accession>A0A250XFQ3</accession>
<evidence type="ECO:0000256" key="1">
    <source>
        <dbReference type="SAM" id="MobiDB-lite"/>
    </source>
</evidence>
<dbReference type="GO" id="GO:0000963">
    <property type="term" value="P:mitochondrial RNA processing"/>
    <property type="evidence" value="ECO:0007669"/>
    <property type="project" value="TreeGrafter"/>
</dbReference>
<comment type="caution">
    <text evidence="2">The sequence shown here is derived from an EMBL/GenBank/DDBJ whole genome shotgun (WGS) entry which is preliminary data.</text>
</comment>
<dbReference type="Proteomes" id="UP000232323">
    <property type="component" value="Unassembled WGS sequence"/>
</dbReference>
<dbReference type="InterPro" id="IPR050870">
    <property type="entry name" value="FAST_kinase"/>
</dbReference>
<evidence type="ECO:0000313" key="3">
    <source>
        <dbReference type="Proteomes" id="UP000232323"/>
    </source>
</evidence>
<dbReference type="GO" id="GO:0005759">
    <property type="term" value="C:mitochondrial matrix"/>
    <property type="evidence" value="ECO:0007669"/>
    <property type="project" value="TreeGrafter"/>
</dbReference>
<feature type="region of interest" description="Disordered" evidence="1">
    <location>
        <begin position="467"/>
        <end position="504"/>
    </location>
</feature>
<dbReference type="EMBL" id="BEGY01000072">
    <property type="protein sequence ID" value="GAX81897.1"/>
    <property type="molecule type" value="Genomic_DNA"/>
</dbReference>
<feature type="compositionally biased region" description="Basic and acidic residues" evidence="1">
    <location>
        <begin position="168"/>
        <end position="180"/>
    </location>
</feature>
<protein>
    <submittedName>
        <fullName evidence="2">Uncharacterized protein</fullName>
    </submittedName>
</protein>
<feature type="region of interest" description="Disordered" evidence="1">
    <location>
        <begin position="996"/>
        <end position="1103"/>
    </location>
</feature>
<keyword evidence="3" id="KW-1185">Reference proteome</keyword>
<organism evidence="2 3">
    <name type="scientific">Chlamydomonas eustigma</name>
    <dbReference type="NCBI Taxonomy" id="1157962"/>
    <lineage>
        <taxon>Eukaryota</taxon>
        <taxon>Viridiplantae</taxon>
        <taxon>Chlorophyta</taxon>
        <taxon>core chlorophytes</taxon>
        <taxon>Chlorophyceae</taxon>
        <taxon>CS clade</taxon>
        <taxon>Chlamydomonadales</taxon>
        <taxon>Chlamydomonadaceae</taxon>
        <taxon>Chlamydomonas</taxon>
    </lineage>
</organism>
<dbReference type="GO" id="GO:0044528">
    <property type="term" value="P:regulation of mitochondrial mRNA stability"/>
    <property type="evidence" value="ECO:0007669"/>
    <property type="project" value="TreeGrafter"/>
</dbReference>
<feature type="region of interest" description="Disordered" evidence="1">
    <location>
        <begin position="1291"/>
        <end position="1333"/>
    </location>
</feature>
<feature type="region of interest" description="Disordered" evidence="1">
    <location>
        <begin position="166"/>
        <end position="268"/>
    </location>
</feature>
<feature type="compositionally biased region" description="Polar residues" evidence="1">
    <location>
        <begin position="132"/>
        <end position="147"/>
    </location>
</feature>
<feature type="compositionally biased region" description="Polar residues" evidence="1">
    <location>
        <begin position="181"/>
        <end position="193"/>
    </location>
</feature>
<name>A0A250XFQ3_9CHLO</name>
<feature type="compositionally biased region" description="Polar residues" evidence="1">
    <location>
        <begin position="476"/>
        <end position="498"/>
    </location>
</feature>
<dbReference type="PANTHER" id="PTHR21228">
    <property type="entry name" value="FAST LEU-RICH DOMAIN-CONTAINING"/>
    <property type="match status" value="1"/>
</dbReference>
<feature type="region of interest" description="Disordered" evidence="1">
    <location>
        <begin position="129"/>
        <end position="153"/>
    </location>
</feature>
<feature type="region of interest" description="Disordered" evidence="1">
    <location>
        <begin position="344"/>
        <end position="363"/>
    </location>
</feature>
<dbReference type="PANTHER" id="PTHR21228:SF40">
    <property type="entry name" value="LD45607P"/>
    <property type="match status" value="1"/>
</dbReference>
<feature type="compositionally biased region" description="Low complexity" evidence="1">
    <location>
        <begin position="1078"/>
        <end position="1095"/>
    </location>
</feature>
<dbReference type="GO" id="GO:0003723">
    <property type="term" value="F:RNA binding"/>
    <property type="evidence" value="ECO:0007669"/>
    <property type="project" value="TreeGrafter"/>
</dbReference>
<sequence length="1462" mass="162580">MLHRQHLRLNDAFNHSSLRQKTVASSVHVSTFVLKAQIEDRGYQLEADLKGASKVSQLIKRAAVASHVGDSKKLPLNEDLESDPTLPLRFSNERAREHEMKSFGREEDRTEFRVRPMYQRDVERADFRRSTRSCSPLTSKDYNTRYGNDTGKMGRVSAENRVTAQARKYSEEKYNIRERQTTGQVRKSSQDSTFKSREGSEVWRGGQGTDAWSRDKQGTDAWSRDKQGTDGWTDRQGNDAWRGRQGSDYGWRDKLRPVTPRSSSPWNSPNRVWNSRMITSSIQNTENEEGLHEIAKQHGEQFDFINACACMVKLAKMVVAASSSSSSALSLTVVPNFTDLRSGVVPAGSNEEQSNSGPSADSSTTESLIRLLLMKLNSFVEALRPRELANMVWALGKLSGTYPLPEFKPMLVTLLEKAKPQLSDFKSQELSNIAYSCARLSYLDHDFFEVLESVCLQSLDRNKREQLASSRERQSFSHSTDNHSSVRMNTGAITPSFTQDKDTLSKPEWNNQELANVMWSLATLNRYNETLFTALCQSMYPRLNTFKSSDVVTVIWSMANTGHQDPKFATQLMRRGSAIMSRMSNGELSMLAQSLPRIKLINTDIDDVLFGNSGRENGKNKATGSAMGILDALATNIDAEALMYLRKVVSELRLRIQVDLQDTITPSDLMNAIWAATLLIFLENEHKAEESYSVSDEYGSSQRQFFDSLVQVAWNMLPAFKPHELIQLVWSCAKVEYTEQTELVHALCEWSINRILSITQGRPQDYLRPGDLGRLIWALARLGYAGGDDEVCGGGSNHGLTTTTAFSLNSKEAALIPSKNAQPAAACQGGVAVRHPNAPGLLPVQSDDYSVLGSLEDLVVAFLPQLPSFTSVELSNMLWGMSMMPSIFEAKRDIIIAAVTDSLRSMINILEAKEVANALVALARLDHCDPSLLNDLIAISLKRLHAFRSQELANLCWSLGKLRFKDELLMAAVTQRILRQTEDVIEMGIMCTSGQSKYNISPDEEMSHNHTAGSSSSLMSPSLREPSLMSPSLREPSNQSQNALLVEEGGDSNRGSSRSHEEEMQQQQQEEEGRSWVSGSSNSGLMASSRLASSSGPPPPRRMMLSCQEASNIVTAFALLGCGTPELYCRIGSLFACRRLRSSVNRQDLANLAHAFSIAQVFSPWLISSIVSSTNKLIQWQNMHPESQEVLQLELCQLLQYFLVIEEEGLVPQQYRTKEQYKRVRQLVVEAGRQNKEKFYISVTQTAVLRVLKQIPGFEHASMEYATEDGLMCMDIAVPVVSFKQQAYGGTEKNNCGEEGSERPADVNLDAAEEAVPLKRKRGRPPGKSGSKAKGSLIMLAEAGSAVAEPQQKTLCSQVIKNQVTPSRRQKEPVVPLLGTVPFRGIAIEVDGPTHFLNSHPDESDGTSKLRNRLLMARGWFVMVVPAHAFYIADGGGNGKTYLLQLLERSGAASWLAKSQQF</sequence>
<feature type="compositionally biased region" description="Polar residues" evidence="1">
    <location>
        <begin position="350"/>
        <end position="363"/>
    </location>
</feature>
<gene>
    <name evidence="2" type="ORF">CEUSTIGMA_g9325.t1</name>
</gene>
<feature type="compositionally biased region" description="Low complexity" evidence="1">
    <location>
        <begin position="1014"/>
        <end position="1034"/>
    </location>
</feature>
<evidence type="ECO:0000313" key="2">
    <source>
        <dbReference type="EMBL" id="GAX81897.1"/>
    </source>
</evidence>
<feature type="compositionally biased region" description="Basic and acidic residues" evidence="1">
    <location>
        <begin position="212"/>
        <end position="237"/>
    </location>
</feature>